<dbReference type="OrthoDB" id="5297955at2"/>
<keyword evidence="6" id="KW-1185">Reference proteome</keyword>
<evidence type="ECO:0000259" key="4">
    <source>
        <dbReference type="SMART" id="SM00978"/>
    </source>
</evidence>
<feature type="transmembrane region" description="Helical" evidence="2">
    <location>
        <begin position="98"/>
        <end position="118"/>
    </location>
</feature>
<keyword evidence="2" id="KW-1133">Transmembrane helix</keyword>
<reference evidence="5 6" key="1">
    <citation type="submission" date="2019-03" db="EMBL/GenBank/DDBJ databases">
        <title>Genomic Encyclopedia of Type Strains, Phase IV (KMG-IV): sequencing the most valuable type-strain genomes for metagenomic binning, comparative biology and taxonomic classification.</title>
        <authorList>
            <person name="Goeker M."/>
        </authorList>
    </citation>
    <scope>NUCLEOTIDE SEQUENCE [LARGE SCALE GENOMIC DNA]</scope>
    <source>
        <strain evidence="5 6">DSM 103923</strain>
    </source>
</reference>
<keyword evidence="2" id="KW-0472">Membrane</keyword>
<dbReference type="InterPro" id="IPR007379">
    <property type="entry name" value="Tim44-like_dom"/>
</dbReference>
<feature type="compositionally biased region" description="Low complexity" evidence="1">
    <location>
        <begin position="53"/>
        <end position="68"/>
    </location>
</feature>
<dbReference type="InterPro" id="IPR032710">
    <property type="entry name" value="NTF2-like_dom_sf"/>
</dbReference>
<feature type="signal peptide" evidence="3">
    <location>
        <begin position="1"/>
        <end position="21"/>
    </location>
</feature>
<comment type="caution">
    <text evidence="5">The sequence shown here is derived from an EMBL/GenBank/DDBJ whole genome shotgun (WGS) entry which is preliminary data.</text>
</comment>
<accession>A0A4V2UQ75</accession>
<dbReference type="PANTHER" id="PTHR41542">
    <property type="entry name" value="BLL5807 PROTEIN"/>
    <property type="match status" value="1"/>
</dbReference>
<evidence type="ECO:0000313" key="6">
    <source>
        <dbReference type="Proteomes" id="UP000295135"/>
    </source>
</evidence>
<evidence type="ECO:0000313" key="5">
    <source>
        <dbReference type="EMBL" id="TCS69006.1"/>
    </source>
</evidence>
<feature type="region of interest" description="Disordered" evidence="1">
    <location>
        <begin position="28"/>
        <end position="68"/>
    </location>
</feature>
<dbReference type="EMBL" id="SLZY01000022">
    <property type="protein sequence ID" value="TCS69006.1"/>
    <property type="molecule type" value="Genomic_DNA"/>
</dbReference>
<dbReference type="PANTHER" id="PTHR41542:SF1">
    <property type="entry name" value="BLL5807 PROTEIN"/>
    <property type="match status" value="1"/>
</dbReference>
<dbReference type="SMART" id="SM00978">
    <property type="entry name" value="Tim44"/>
    <property type="match status" value="1"/>
</dbReference>
<keyword evidence="2" id="KW-0812">Transmembrane</keyword>
<name>A0A4V2UQ75_9PROT</name>
<dbReference type="Gene3D" id="3.10.450.240">
    <property type="match status" value="1"/>
</dbReference>
<feature type="domain" description="Tim44-like" evidence="4">
    <location>
        <begin position="151"/>
        <end position="282"/>
    </location>
</feature>
<dbReference type="Pfam" id="PF04280">
    <property type="entry name" value="Tim44"/>
    <property type="match status" value="1"/>
</dbReference>
<dbReference type="RefSeq" id="WP_126460041.1">
    <property type="nucleotide sequence ID" value="NZ_AP018721.1"/>
</dbReference>
<gene>
    <name evidence="5" type="ORF">EDC61_12221</name>
</gene>
<feature type="chain" id="PRO_5020543241" evidence="3">
    <location>
        <begin position="22"/>
        <end position="284"/>
    </location>
</feature>
<protein>
    <submittedName>
        <fullName evidence="5">Putative lipid-binding transport protein (Tim44 family)</fullName>
    </submittedName>
</protein>
<dbReference type="AlphaFoldDB" id="A0A4V2UQ75"/>
<dbReference type="Proteomes" id="UP000295135">
    <property type="component" value="Unassembled WGS sequence"/>
</dbReference>
<evidence type="ECO:0000256" key="2">
    <source>
        <dbReference type="SAM" id="Phobius"/>
    </source>
</evidence>
<dbReference type="SUPFAM" id="SSF54427">
    <property type="entry name" value="NTF2-like"/>
    <property type="match status" value="1"/>
</dbReference>
<sequence>MTRFLTALLAVFVGLALPLHDAEAKRFGGGKSSGMQRQITPQQPASAPSKNVAAPSQNNAGAAAAQPGKRSWMGPIAGLAAGLGLAALASHFGFGEEMANFLMIALLIMAAIFLFKFLTRKRQQPAMQYAGAAAGGNVMPFQAEPVADGSAAPQAGHAAALPAGFDAEAFSREAKLNFLRMQAAYDAGNIDDIREFTSPEMFAEIRLQLTERGAAKQQTDVTLLNADVLECAEEGNKLRVSVRFHGLVREEANGAAEAFDEVWHLTKPADGSHGWVVAGIQQLN</sequence>
<feature type="compositionally biased region" description="Polar residues" evidence="1">
    <location>
        <begin position="33"/>
        <end position="49"/>
    </location>
</feature>
<evidence type="ECO:0000256" key="1">
    <source>
        <dbReference type="SAM" id="MobiDB-lite"/>
    </source>
</evidence>
<evidence type="ECO:0000256" key="3">
    <source>
        <dbReference type="SAM" id="SignalP"/>
    </source>
</evidence>
<proteinExistence type="predicted"/>
<keyword evidence="3" id="KW-0732">Signal</keyword>
<organism evidence="5 6">
    <name type="scientific">Sulfuritortus calidifontis</name>
    <dbReference type="NCBI Taxonomy" id="1914471"/>
    <lineage>
        <taxon>Bacteria</taxon>
        <taxon>Pseudomonadati</taxon>
        <taxon>Pseudomonadota</taxon>
        <taxon>Betaproteobacteria</taxon>
        <taxon>Nitrosomonadales</taxon>
        <taxon>Thiobacillaceae</taxon>
        <taxon>Sulfuritortus</taxon>
    </lineage>
</organism>